<keyword evidence="2" id="KW-0560">Oxidoreductase</keyword>
<dbReference type="Proteomes" id="UP000547458">
    <property type="component" value="Unassembled WGS sequence"/>
</dbReference>
<protein>
    <submittedName>
        <fullName evidence="3">LDH2 family malate/lactate/ureidoglycolate dehydrogenase</fullName>
    </submittedName>
</protein>
<dbReference type="EMBL" id="JAATJL010000001">
    <property type="protein sequence ID" value="NJC23704.1"/>
    <property type="molecule type" value="Genomic_DNA"/>
</dbReference>
<keyword evidence="4" id="KW-1185">Reference proteome</keyword>
<dbReference type="PANTHER" id="PTHR11091">
    <property type="entry name" value="OXIDOREDUCTASE-RELATED"/>
    <property type="match status" value="1"/>
</dbReference>
<comment type="similarity">
    <text evidence="1">Belongs to the LDH2/MDH2 oxidoreductase family.</text>
</comment>
<proteinExistence type="inferred from homology"/>
<dbReference type="InterPro" id="IPR036111">
    <property type="entry name" value="Mal/L-sulfo/L-lacto_DH-like_sf"/>
</dbReference>
<organism evidence="3 4">
    <name type="scientific">Arthrobacter pigmenti</name>
    <dbReference type="NCBI Taxonomy" id="271432"/>
    <lineage>
        <taxon>Bacteria</taxon>
        <taxon>Bacillati</taxon>
        <taxon>Actinomycetota</taxon>
        <taxon>Actinomycetes</taxon>
        <taxon>Micrococcales</taxon>
        <taxon>Micrococcaceae</taxon>
        <taxon>Arthrobacter</taxon>
    </lineage>
</organism>
<comment type="caution">
    <text evidence="3">The sequence shown here is derived from an EMBL/GenBank/DDBJ whole genome shotgun (WGS) entry which is preliminary data.</text>
</comment>
<dbReference type="RefSeq" id="WP_167994981.1">
    <property type="nucleotide sequence ID" value="NZ_JAATJL010000001.1"/>
</dbReference>
<evidence type="ECO:0000256" key="1">
    <source>
        <dbReference type="ARBA" id="ARBA00006056"/>
    </source>
</evidence>
<dbReference type="GO" id="GO:0016491">
    <property type="term" value="F:oxidoreductase activity"/>
    <property type="evidence" value="ECO:0007669"/>
    <property type="project" value="UniProtKB-KW"/>
</dbReference>
<evidence type="ECO:0000313" key="3">
    <source>
        <dbReference type="EMBL" id="NJC23704.1"/>
    </source>
</evidence>
<evidence type="ECO:0000256" key="2">
    <source>
        <dbReference type="ARBA" id="ARBA00023002"/>
    </source>
</evidence>
<dbReference type="InterPro" id="IPR043144">
    <property type="entry name" value="Mal/L-sulf/L-lact_DH-like_ah"/>
</dbReference>
<dbReference type="InterPro" id="IPR043143">
    <property type="entry name" value="Mal/L-sulf/L-lact_DH-like_NADP"/>
</dbReference>
<dbReference type="InterPro" id="IPR003767">
    <property type="entry name" value="Malate/L-lactate_DH-like"/>
</dbReference>
<reference evidence="3 4" key="1">
    <citation type="submission" date="2020-03" db="EMBL/GenBank/DDBJ databases">
        <title>Sequencing the genomes of 1000 actinobacteria strains.</title>
        <authorList>
            <person name="Klenk H.-P."/>
        </authorList>
    </citation>
    <scope>NUCLEOTIDE SEQUENCE [LARGE SCALE GENOMIC DNA]</scope>
    <source>
        <strain evidence="3 4">DSM 16403</strain>
    </source>
</reference>
<sequence length="356" mass="37370">MELYSAELVRKQILAVLSVWGMAAEKAAITAGVMVETDLAGIDSHGISMLPSYQRLIDSNKLQIRADPVTVLESPATAVVDARDNLGHATMVYAMQLASSKARENGVGVVTVRRSHHFGAAGYYAKIAADAGLLGLVTSTTRTKAVVPTRGSRPLLGTNPLAFAAPSAGHPFVLDMSTSTVAVNKVKVYDYRGQDLPAGWVLDSLGNAVTDSRAAYTQLQGEEQGGLSPLGGTELLSSHKGYGLAVMVQILAGALAGAAFAPLKDTDDADDIGHFCLAIDPASFGDPESFTAAVSAILDTLRSESSASQDLPVLVAGDKERRMRDERLEAGIPLSSALVEQVRLVCSKSEAEFLLS</sequence>
<name>A0A846RT90_9MICC</name>
<evidence type="ECO:0000313" key="4">
    <source>
        <dbReference type="Proteomes" id="UP000547458"/>
    </source>
</evidence>
<dbReference type="SUPFAM" id="SSF89733">
    <property type="entry name" value="L-sulfolactate dehydrogenase-like"/>
    <property type="match status" value="1"/>
</dbReference>
<dbReference type="Gene3D" id="1.10.1530.10">
    <property type="match status" value="1"/>
</dbReference>
<dbReference type="Gene3D" id="3.30.1370.60">
    <property type="entry name" value="Hypothetical oxidoreductase yiak, domain 2"/>
    <property type="match status" value="1"/>
</dbReference>
<dbReference type="PANTHER" id="PTHR11091:SF0">
    <property type="entry name" value="MALATE DEHYDROGENASE"/>
    <property type="match status" value="1"/>
</dbReference>
<dbReference type="Pfam" id="PF02615">
    <property type="entry name" value="Ldh_2"/>
    <property type="match status" value="1"/>
</dbReference>
<gene>
    <name evidence="3" type="ORF">BJ994_002780</name>
</gene>
<dbReference type="AlphaFoldDB" id="A0A846RT90"/>
<accession>A0A846RT90</accession>